<dbReference type="Proteomes" id="UP000235371">
    <property type="component" value="Unassembled WGS sequence"/>
</dbReference>
<gene>
    <name evidence="2" type="ORF">K444DRAFT_81333</name>
</gene>
<evidence type="ECO:0000313" key="2">
    <source>
        <dbReference type="EMBL" id="PMD55837.1"/>
    </source>
</evidence>
<dbReference type="GeneID" id="36596812"/>
<feature type="compositionally biased region" description="Basic and acidic residues" evidence="1">
    <location>
        <begin position="25"/>
        <end position="46"/>
    </location>
</feature>
<feature type="region of interest" description="Disordered" evidence="1">
    <location>
        <begin position="25"/>
        <end position="103"/>
    </location>
</feature>
<evidence type="ECO:0000256" key="1">
    <source>
        <dbReference type="SAM" id="MobiDB-lite"/>
    </source>
</evidence>
<dbReference type="EMBL" id="KZ613854">
    <property type="protein sequence ID" value="PMD55837.1"/>
    <property type="molecule type" value="Genomic_DNA"/>
</dbReference>
<dbReference type="AlphaFoldDB" id="A0A2J6SYJ3"/>
<dbReference type="InParanoid" id="A0A2J6SYJ3"/>
<organism evidence="2 3">
    <name type="scientific">Hyaloscypha bicolor E</name>
    <dbReference type="NCBI Taxonomy" id="1095630"/>
    <lineage>
        <taxon>Eukaryota</taxon>
        <taxon>Fungi</taxon>
        <taxon>Dikarya</taxon>
        <taxon>Ascomycota</taxon>
        <taxon>Pezizomycotina</taxon>
        <taxon>Leotiomycetes</taxon>
        <taxon>Helotiales</taxon>
        <taxon>Hyaloscyphaceae</taxon>
        <taxon>Hyaloscypha</taxon>
        <taxon>Hyaloscypha bicolor</taxon>
    </lineage>
</organism>
<keyword evidence="3" id="KW-1185">Reference proteome</keyword>
<name>A0A2J6SYJ3_9HELO</name>
<proteinExistence type="predicted"/>
<protein>
    <submittedName>
        <fullName evidence="2">Uncharacterized protein</fullName>
    </submittedName>
</protein>
<evidence type="ECO:0000313" key="3">
    <source>
        <dbReference type="Proteomes" id="UP000235371"/>
    </source>
</evidence>
<accession>A0A2J6SYJ3</accession>
<reference evidence="2 3" key="1">
    <citation type="submission" date="2016-04" db="EMBL/GenBank/DDBJ databases">
        <title>A degradative enzymes factory behind the ericoid mycorrhizal symbiosis.</title>
        <authorList>
            <consortium name="DOE Joint Genome Institute"/>
            <person name="Martino E."/>
            <person name="Morin E."/>
            <person name="Grelet G."/>
            <person name="Kuo A."/>
            <person name="Kohler A."/>
            <person name="Daghino S."/>
            <person name="Barry K."/>
            <person name="Choi C."/>
            <person name="Cichocki N."/>
            <person name="Clum A."/>
            <person name="Copeland A."/>
            <person name="Hainaut M."/>
            <person name="Haridas S."/>
            <person name="Labutti K."/>
            <person name="Lindquist E."/>
            <person name="Lipzen A."/>
            <person name="Khouja H.-R."/>
            <person name="Murat C."/>
            <person name="Ohm R."/>
            <person name="Olson A."/>
            <person name="Spatafora J."/>
            <person name="Veneault-Fourrey C."/>
            <person name="Henrissat B."/>
            <person name="Grigoriev I."/>
            <person name="Martin F."/>
            <person name="Perotto S."/>
        </authorList>
    </citation>
    <scope>NUCLEOTIDE SEQUENCE [LARGE SCALE GENOMIC DNA]</scope>
    <source>
        <strain evidence="2 3">E</strain>
    </source>
</reference>
<dbReference type="RefSeq" id="XP_024732741.1">
    <property type="nucleotide sequence ID" value="XM_024888736.1"/>
</dbReference>
<sequence>MGWHRESQAKEADYCRRILRKAVRESKEKLREGDGIVGRSGREAQIARRSTQAGTPRLTPPRRSDRPLQIVGRGEMQVQERGPGFRQHPFKNSDRPEEVLSQGDSVGAAARLVPPSSLELLQTAVRHQQPETLRLSQLMPEPTIISTTVLY</sequence>